<dbReference type="Pfam" id="PF03334">
    <property type="entry name" value="PhaG_MnhG_YufB"/>
    <property type="match status" value="1"/>
</dbReference>
<protein>
    <submittedName>
        <fullName evidence="3">Na+/H+ antiporter subunit G</fullName>
    </submittedName>
</protein>
<proteinExistence type="predicted"/>
<sequence length="119" mass="12909">MEFINELVVAALIVVGASFALVGSWGLVKLPDLMSRLHAPTKATTLGVGGALVASMVYFLALNGTLSIHELLISLFLFLTAPLTAHFLAKAWLHSQQPKDLPQPENRNWSTFDAGSERH</sequence>
<dbReference type="RefSeq" id="WP_028995489.1">
    <property type="nucleotide sequence ID" value="NZ_CALFBA010000080.1"/>
</dbReference>
<dbReference type="Proteomes" id="UP001479520">
    <property type="component" value="Chromosome"/>
</dbReference>
<keyword evidence="2" id="KW-1133">Transmembrane helix</keyword>
<dbReference type="NCBIfam" id="TIGR01300">
    <property type="entry name" value="CPA3_mnhG_phaG"/>
    <property type="match status" value="1"/>
</dbReference>
<dbReference type="EMBL" id="CP151406">
    <property type="protein sequence ID" value="WZJ20456.1"/>
    <property type="molecule type" value="Genomic_DNA"/>
</dbReference>
<evidence type="ECO:0000256" key="2">
    <source>
        <dbReference type="SAM" id="Phobius"/>
    </source>
</evidence>
<gene>
    <name evidence="3" type="ORF">AADV58_10875</name>
</gene>
<keyword evidence="2" id="KW-0812">Transmembrane</keyword>
<dbReference type="PANTHER" id="PTHR34703:SF1">
    <property type="entry name" value="ANTIPORTER SUBUNIT MNHG2-RELATED"/>
    <property type="match status" value="1"/>
</dbReference>
<dbReference type="NCBIfam" id="NF009316">
    <property type="entry name" value="PRK12674.1-5"/>
    <property type="match status" value="1"/>
</dbReference>
<evidence type="ECO:0000313" key="4">
    <source>
        <dbReference type="Proteomes" id="UP001479520"/>
    </source>
</evidence>
<feature type="region of interest" description="Disordered" evidence="1">
    <location>
        <begin position="97"/>
        <end position="119"/>
    </location>
</feature>
<keyword evidence="2" id="KW-0472">Membrane</keyword>
<evidence type="ECO:0000313" key="3">
    <source>
        <dbReference type="EMBL" id="WZJ20456.1"/>
    </source>
</evidence>
<evidence type="ECO:0000256" key="1">
    <source>
        <dbReference type="SAM" id="MobiDB-lite"/>
    </source>
</evidence>
<dbReference type="PANTHER" id="PTHR34703">
    <property type="entry name" value="ANTIPORTER SUBUNIT MNHG2-RELATED"/>
    <property type="match status" value="1"/>
</dbReference>
<feature type="transmembrane region" description="Helical" evidence="2">
    <location>
        <begin position="6"/>
        <end position="28"/>
    </location>
</feature>
<keyword evidence="4" id="KW-1185">Reference proteome</keyword>
<name>A0ABZ2XCU3_9RHOO</name>
<organism evidence="3 4">
    <name type="scientific">Azonexus hydrophilus</name>
    <dbReference type="NCBI Taxonomy" id="418702"/>
    <lineage>
        <taxon>Bacteria</taxon>
        <taxon>Pseudomonadati</taxon>
        <taxon>Pseudomonadota</taxon>
        <taxon>Betaproteobacteria</taxon>
        <taxon>Rhodocyclales</taxon>
        <taxon>Azonexaceae</taxon>
        <taxon>Azonexus</taxon>
    </lineage>
</organism>
<feature type="transmembrane region" description="Helical" evidence="2">
    <location>
        <begin position="40"/>
        <end position="61"/>
    </location>
</feature>
<dbReference type="InterPro" id="IPR005133">
    <property type="entry name" value="PhaG_MnhG_YufB"/>
</dbReference>
<feature type="transmembrane region" description="Helical" evidence="2">
    <location>
        <begin position="67"/>
        <end position="89"/>
    </location>
</feature>
<reference evidence="3 4" key="1">
    <citation type="submission" date="2024-04" db="EMBL/GenBank/DDBJ databases">
        <title>Dissimilatory iodate-reducing microorganisms contribute to the enrichment of iodine in groundwater.</title>
        <authorList>
            <person name="Jiang Z."/>
        </authorList>
    </citation>
    <scope>NUCLEOTIDE SEQUENCE [LARGE SCALE GENOMIC DNA]</scope>
    <source>
        <strain evidence="3 4">NCP973</strain>
    </source>
</reference>
<accession>A0ABZ2XCU3</accession>